<evidence type="ECO:0000313" key="7">
    <source>
        <dbReference type="Proteomes" id="UP001271723"/>
    </source>
</evidence>
<dbReference type="PANTHER" id="PTHR43046">
    <property type="entry name" value="GDP-MANNOSE MANNOSYL HYDROLASE"/>
    <property type="match status" value="1"/>
</dbReference>
<evidence type="ECO:0000313" key="6">
    <source>
        <dbReference type="EMBL" id="MDX2908253.1"/>
    </source>
</evidence>
<dbReference type="PANTHER" id="PTHR43046:SF2">
    <property type="entry name" value="8-OXO-DGTP DIPHOSPHATASE-RELATED"/>
    <property type="match status" value="1"/>
</dbReference>
<gene>
    <name evidence="6" type="ORF">PV517_05990</name>
</gene>
<dbReference type="PROSITE" id="PS00893">
    <property type="entry name" value="NUDIX_BOX"/>
    <property type="match status" value="1"/>
</dbReference>
<evidence type="ECO:0000256" key="2">
    <source>
        <dbReference type="ARBA" id="ARBA00005582"/>
    </source>
</evidence>
<evidence type="ECO:0000256" key="1">
    <source>
        <dbReference type="ARBA" id="ARBA00001946"/>
    </source>
</evidence>
<dbReference type="Pfam" id="PF00293">
    <property type="entry name" value="NUDIX"/>
    <property type="match status" value="1"/>
</dbReference>
<dbReference type="InterPro" id="IPR020084">
    <property type="entry name" value="NUDIX_hydrolase_CS"/>
</dbReference>
<dbReference type="EMBL" id="JARAVY010000002">
    <property type="protein sequence ID" value="MDX2908253.1"/>
    <property type="molecule type" value="Genomic_DNA"/>
</dbReference>
<dbReference type="InterPro" id="IPR041698">
    <property type="entry name" value="Methyltransf_25"/>
</dbReference>
<dbReference type="SUPFAM" id="SSF55811">
    <property type="entry name" value="Nudix"/>
    <property type="match status" value="1"/>
</dbReference>
<dbReference type="RefSeq" id="WP_086752131.1">
    <property type="nucleotide sequence ID" value="NZ_JAGJBZ010000002.1"/>
</dbReference>
<keyword evidence="3 4" id="KW-0378">Hydrolase</keyword>
<dbReference type="Gene3D" id="3.90.79.10">
    <property type="entry name" value="Nucleoside Triphosphate Pyrophosphohydrolase"/>
    <property type="match status" value="1"/>
</dbReference>
<sequence>MKPEEINTEAWTAYGHHHLRRGTPLPEVERIDWGPGATGPGDAILGDLDGRRVLDLGCGLTRHAAHLARDHGALVDAVDSSPTQIERARTRYDQLPGLNVVLADAVEHLRAAAPYDVIYSVHSVPYIDPHRLLPALSAALKPGGRLCFTVLHTNSHGEGPSTALVPRPETLRLADGPELTVQMWVLTTELWEDLLVQYGLRVESITVLDAPEEGNHASYRLFQVRRPVRVTSRPRTTRPPVAHAALGVGIILSGPDGVLLGRHRRRTIELPGGTVEPGESLRETVVRELAEETGLTGRPEDVRLLGTLVDHVGDVVRITVAAILTAWQGTPADQKDESVSDWRWWPLDALPSGLFECSAQVLTAWRPDLNIDHPPAHFTPFADTAETVAE</sequence>
<evidence type="ECO:0000256" key="4">
    <source>
        <dbReference type="RuleBase" id="RU003476"/>
    </source>
</evidence>
<dbReference type="Gene3D" id="3.40.50.150">
    <property type="entry name" value="Vaccinia Virus protein VP39"/>
    <property type="match status" value="1"/>
</dbReference>
<dbReference type="Proteomes" id="UP001271723">
    <property type="component" value="Unassembled WGS sequence"/>
</dbReference>
<name>A0ABU4KY64_9ACTN</name>
<feature type="domain" description="Nudix hydrolase" evidence="5">
    <location>
        <begin position="241"/>
        <end position="368"/>
    </location>
</feature>
<dbReference type="Pfam" id="PF13649">
    <property type="entry name" value="Methyltransf_25"/>
    <property type="match status" value="1"/>
</dbReference>
<evidence type="ECO:0000259" key="5">
    <source>
        <dbReference type="PROSITE" id="PS51462"/>
    </source>
</evidence>
<organism evidence="6 7">
    <name type="scientific">Streptomyces griseiscabiei</name>
    <dbReference type="NCBI Taxonomy" id="2993540"/>
    <lineage>
        <taxon>Bacteria</taxon>
        <taxon>Bacillati</taxon>
        <taxon>Actinomycetota</taxon>
        <taxon>Actinomycetes</taxon>
        <taxon>Kitasatosporales</taxon>
        <taxon>Streptomycetaceae</taxon>
        <taxon>Streptomyces</taxon>
    </lineage>
</organism>
<proteinExistence type="inferred from homology"/>
<dbReference type="PRINTS" id="PR00502">
    <property type="entry name" value="NUDIXFAMILY"/>
</dbReference>
<evidence type="ECO:0000256" key="3">
    <source>
        <dbReference type="ARBA" id="ARBA00022801"/>
    </source>
</evidence>
<accession>A0ABU4KY64</accession>
<keyword evidence="7" id="KW-1185">Reference proteome</keyword>
<comment type="similarity">
    <text evidence="2 4">Belongs to the Nudix hydrolase family.</text>
</comment>
<reference evidence="6 7" key="1">
    <citation type="journal article" date="2023" name="Microb. Genom.">
        <title>Mesoterricola silvestris gen. nov., sp. nov., Mesoterricola sediminis sp. nov., Geothrix oryzae sp. nov., Geothrix edaphica sp. nov., Geothrix rubra sp. nov., and Geothrix limicola sp. nov., six novel members of Acidobacteriota isolated from soils.</title>
        <authorList>
            <person name="Weisberg A.J."/>
            <person name="Pearce E."/>
            <person name="Kramer C.G."/>
            <person name="Chang J.H."/>
            <person name="Clarke C.R."/>
        </authorList>
    </citation>
    <scope>NUCLEOTIDE SEQUENCE [LARGE SCALE GENOMIC DNA]</scope>
    <source>
        <strain evidence="6 7">NRRL_B-2795</strain>
    </source>
</reference>
<dbReference type="CDD" id="cd02440">
    <property type="entry name" value="AdoMet_MTases"/>
    <property type="match status" value="1"/>
</dbReference>
<dbReference type="PROSITE" id="PS51462">
    <property type="entry name" value="NUDIX"/>
    <property type="match status" value="1"/>
</dbReference>
<comment type="cofactor">
    <cofactor evidence="1">
        <name>Mg(2+)</name>
        <dbReference type="ChEBI" id="CHEBI:18420"/>
    </cofactor>
</comment>
<comment type="caution">
    <text evidence="6">The sequence shown here is derived from an EMBL/GenBank/DDBJ whole genome shotgun (WGS) entry which is preliminary data.</text>
</comment>
<dbReference type="InterPro" id="IPR029063">
    <property type="entry name" value="SAM-dependent_MTases_sf"/>
</dbReference>
<dbReference type="SUPFAM" id="SSF53335">
    <property type="entry name" value="S-adenosyl-L-methionine-dependent methyltransferases"/>
    <property type="match status" value="1"/>
</dbReference>
<dbReference type="InterPro" id="IPR000086">
    <property type="entry name" value="NUDIX_hydrolase_dom"/>
</dbReference>
<dbReference type="InterPro" id="IPR015797">
    <property type="entry name" value="NUDIX_hydrolase-like_dom_sf"/>
</dbReference>
<protein>
    <submittedName>
        <fullName evidence="6">NUDIX domain-containing protein</fullName>
    </submittedName>
</protein>
<dbReference type="InterPro" id="IPR020476">
    <property type="entry name" value="Nudix_hydrolase"/>
</dbReference>